<reference evidence="1" key="1">
    <citation type="submission" date="2020-04" db="EMBL/GenBank/DDBJ databases">
        <authorList>
            <person name="Chiriac C."/>
            <person name="Salcher M."/>
            <person name="Ghai R."/>
            <person name="Kavagutti S V."/>
        </authorList>
    </citation>
    <scope>NUCLEOTIDE SEQUENCE</scope>
</reference>
<proteinExistence type="predicted"/>
<sequence length="89" mass="9535">MSDDDLIRRGDALNAIKPIYGWSITAAEGVWDAIAALPAQGVDAIKIADEVFDHFEAKGATAEAFGAAEVSERLRAALAAIREAHEQRQ</sequence>
<dbReference type="EMBL" id="LR796344">
    <property type="protein sequence ID" value="CAB4138369.1"/>
    <property type="molecule type" value="Genomic_DNA"/>
</dbReference>
<name>A0A6J5M349_9CAUD</name>
<protein>
    <submittedName>
        <fullName evidence="1">Uncharacterized protein</fullName>
    </submittedName>
</protein>
<gene>
    <name evidence="1" type="ORF">UFOVP330_18</name>
</gene>
<organism evidence="1">
    <name type="scientific">uncultured Caudovirales phage</name>
    <dbReference type="NCBI Taxonomy" id="2100421"/>
    <lineage>
        <taxon>Viruses</taxon>
        <taxon>Duplodnaviria</taxon>
        <taxon>Heunggongvirae</taxon>
        <taxon>Uroviricota</taxon>
        <taxon>Caudoviricetes</taxon>
        <taxon>Peduoviridae</taxon>
        <taxon>Maltschvirus</taxon>
        <taxon>Maltschvirus maltsch</taxon>
    </lineage>
</organism>
<evidence type="ECO:0000313" key="1">
    <source>
        <dbReference type="EMBL" id="CAB4138369.1"/>
    </source>
</evidence>
<accession>A0A6J5M349</accession>